<dbReference type="InterPro" id="IPR011050">
    <property type="entry name" value="Pectin_lyase_fold/virulence"/>
</dbReference>
<dbReference type="SUPFAM" id="SSF51126">
    <property type="entry name" value="Pectin lyase-like"/>
    <property type="match status" value="1"/>
</dbReference>
<sequence length="555" mass="58376">MQLDDGHTSGGVAGAITDNGTLAFNRSEDVKITNAVTGTGGFDQMGSGKTLLSGGYSGLTGASKVSGGTIEVLGRQLQGTGTIGTTANAAGGIIAPDKSIGTLTVHGDYIGQGGMLAIETELGGDDSDGSARRHRCHLRQHRRTDLEWHQGGVVKHYWKNASRALSCQFAVASARDRSMPTIHVMKCLIAALVFSAVALPHAAGAQSFDCRKAETDTEWAICNTPELGKLDTELATTYKQLLTSGGAVDFRGKVEQMQVSWIHGQRDLCGGNVDCLTRAYNAILTALNGLAPAENSASSADPAGSGVVPDCGTQGSVKDDLLPRAIYAKEICGRADLFQTVRQIDVVAKGLRSKLRRAWQPAFDAQQAAFPNIANMCPPEAPKLTNCIATAVEQRLQDVENLASVLDKPLPECAASDVTIKDSDLGDAGMSQALNVYLIEYSGTQACMIRGYPAISVIDAKGRPQPGYASYSSSSTMSKLAVPPLPVVLSPKSRTAWFAVHTASACDPGVAPLKVKMALPHSQTWIRTVEFPNAACPSIAVMPVGMISTLLSSIF</sequence>
<dbReference type="InterPro" id="IPR052755">
    <property type="entry name" value="Lysozyme_Inhibitor_LprI"/>
</dbReference>
<dbReference type="Proteomes" id="UP000239434">
    <property type="component" value="Unassembled WGS sequence"/>
</dbReference>
<reference evidence="1 2" key="1">
    <citation type="submission" date="2018-02" db="EMBL/GenBank/DDBJ databases">
        <title>The draft genome of Phyllobacterium sp. 1N-3.</title>
        <authorList>
            <person name="Liu L."/>
            <person name="Li L."/>
            <person name="Zhang X."/>
            <person name="Wang T."/>
            <person name="Liang L."/>
        </authorList>
    </citation>
    <scope>NUCLEOTIDE SEQUENCE [LARGE SCALE GENOMIC DNA]</scope>
    <source>
        <strain evidence="1 2">1N-3</strain>
    </source>
</reference>
<organism evidence="1 2">
    <name type="scientific">Phyllobacterium phragmitis</name>
    <dbReference type="NCBI Taxonomy" id="2670329"/>
    <lineage>
        <taxon>Bacteria</taxon>
        <taxon>Pseudomonadati</taxon>
        <taxon>Pseudomonadota</taxon>
        <taxon>Alphaproteobacteria</taxon>
        <taxon>Hyphomicrobiales</taxon>
        <taxon>Phyllobacteriaceae</taxon>
        <taxon>Phyllobacterium</taxon>
    </lineage>
</organism>
<dbReference type="PANTHER" id="PTHR37549:SF1">
    <property type="entry name" value="LIPOPROTEIN LPRI"/>
    <property type="match status" value="1"/>
</dbReference>
<protein>
    <recommendedName>
        <fullName evidence="3">Lysozyme inhibitor LprI N-terminal domain-containing protein</fullName>
    </recommendedName>
</protein>
<gene>
    <name evidence="1" type="ORF">C5748_05630</name>
</gene>
<comment type="caution">
    <text evidence="1">The sequence shown here is derived from an EMBL/GenBank/DDBJ whole genome shotgun (WGS) entry which is preliminary data.</text>
</comment>
<evidence type="ECO:0000313" key="1">
    <source>
        <dbReference type="EMBL" id="PRD44856.1"/>
    </source>
</evidence>
<dbReference type="AlphaFoldDB" id="A0A2S9IWE7"/>
<dbReference type="RefSeq" id="WP_105740937.1">
    <property type="nucleotide sequence ID" value="NZ_PVBR01000003.1"/>
</dbReference>
<dbReference type="GO" id="GO:0005576">
    <property type="term" value="C:extracellular region"/>
    <property type="evidence" value="ECO:0007669"/>
    <property type="project" value="TreeGrafter"/>
</dbReference>
<evidence type="ECO:0008006" key="3">
    <source>
        <dbReference type="Google" id="ProtNLM"/>
    </source>
</evidence>
<evidence type="ECO:0000313" key="2">
    <source>
        <dbReference type="Proteomes" id="UP000239434"/>
    </source>
</evidence>
<dbReference type="PANTHER" id="PTHR37549">
    <property type="entry name" value="LIPOPROTEIN LPRI"/>
    <property type="match status" value="1"/>
</dbReference>
<keyword evidence="2" id="KW-1185">Reference proteome</keyword>
<name>A0A2S9IWE7_9HYPH</name>
<dbReference type="Gene3D" id="1.20.1270.180">
    <property type="match status" value="1"/>
</dbReference>
<dbReference type="EMBL" id="PVBR01000003">
    <property type="protein sequence ID" value="PRD44856.1"/>
    <property type="molecule type" value="Genomic_DNA"/>
</dbReference>
<accession>A0A2S9IWE7</accession>
<proteinExistence type="predicted"/>